<keyword evidence="4" id="KW-0132">Cell division</keyword>
<dbReference type="InterPro" id="IPR005548">
    <property type="entry name" value="Cell_div_FtsQ/DivIB_C"/>
</dbReference>
<reference evidence="11" key="2">
    <citation type="submission" date="2021-04" db="EMBL/GenBank/DDBJ databases">
        <authorList>
            <person name="Gilroy R."/>
        </authorList>
    </citation>
    <scope>NUCLEOTIDE SEQUENCE</scope>
    <source>
        <strain evidence="11">USASDec5-558</strain>
    </source>
</reference>
<keyword evidence="2" id="KW-1003">Cell membrane</keyword>
<dbReference type="AlphaFoldDB" id="A0A9D1WBF6"/>
<evidence type="ECO:0000256" key="5">
    <source>
        <dbReference type="ARBA" id="ARBA00022692"/>
    </source>
</evidence>
<evidence type="ECO:0000259" key="10">
    <source>
        <dbReference type="PROSITE" id="PS51779"/>
    </source>
</evidence>
<evidence type="ECO:0000256" key="9">
    <source>
        <dbReference type="SAM" id="MobiDB-lite"/>
    </source>
</evidence>
<organism evidence="11 12">
    <name type="scientific">Candidatus Anaerobiospirillum pullistercoris</name>
    <dbReference type="NCBI Taxonomy" id="2838452"/>
    <lineage>
        <taxon>Bacteria</taxon>
        <taxon>Pseudomonadati</taxon>
        <taxon>Pseudomonadota</taxon>
        <taxon>Gammaproteobacteria</taxon>
        <taxon>Aeromonadales</taxon>
        <taxon>Succinivibrionaceae</taxon>
        <taxon>Anaerobiospirillum</taxon>
    </lineage>
</organism>
<keyword evidence="7" id="KW-0472">Membrane</keyword>
<reference evidence="11" key="1">
    <citation type="journal article" date="2021" name="PeerJ">
        <title>Extensive microbial diversity within the chicken gut microbiome revealed by metagenomics and culture.</title>
        <authorList>
            <person name="Gilroy R."/>
            <person name="Ravi A."/>
            <person name="Getino M."/>
            <person name="Pursley I."/>
            <person name="Horton D.L."/>
            <person name="Alikhan N.F."/>
            <person name="Baker D."/>
            <person name="Gharbi K."/>
            <person name="Hall N."/>
            <person name="Watson M."/>
            <person name="Adriaenssens E.M."/>
            <person name="Foster-Nyarko E."/>
            <person name="Jarju S."/>
            <person name="Secka A."/>
            <person name="Antonio M."/>
            <person name="Oren A."/>
            <person name="Chaudhuri R.R."/>
            <person name="La Ragione R."/>
            <person name="Hildebrand F."/>
            <person name="Pallen M.J."/>
        </authorList>
    </citation>
    <scope>NUCLEOTIDE SEQUENCE</scope>
    <source>
        <strain evidence="11">USASDec5-558</strain>
    </source>
</reference>
<dbReference type="InterPro" id="IPR045335">
    <property type="entry name" value="FtsQ_C_sf"/>
</dbReference>
<dbReference type="InterPro" id="IPR013685">
    <property type="entry name" value="POTRA_FtsQ_type"/>
</dbReference>
<dbReference type="PANTHER" id="PTHR35851">
    <property type="entry name" value="CELL DIVISION PROTEIN FTSQ"/>
    <property type="match status" value="1"/>
</dbReference>
<name>A0A9D1WBF6_9GAMM</name>
<dbReference type="PROSITE" id="PS51779">
    <property type="entry name" value="POTRA"/>
    <property type="match status" value="1"/>
</dbReference>
<dbReference type="PANTHER" id="PTHR35851:SF1">
    <property type="entry name" value="CELL DIVISION PROTEIN FTSQ"/>
    <property type="match status" value="1"/>
</dbReference>
<feature type="region of interest" description="Disordered" evidence="9">
    <location>
        <begin position="232"/>
        <end position="253"/>
    </location>
</feature>
<dbReference type="GO" id="GO:0016020">
    <property type="term" value="C:membrane"/>
    <property type="evidence" value="ECO:0007669"/>
    <property type="project" value="UniProtKB-SubCell"/>
</dbReference>
<sequence>MLSLGGFLCFCGVLYVCYSLFLGFVTDPDRFWVSRVSVNGQLKQIDARDIADEVGKMVGGKNIVTLDLVPLHNALLQLPWVAKVSVHKHFPDLIEVEIVEHFVSARWKQSGLYDAQTRSVFYPDLKDFHEPLVTLSAPHDDLAPELFEHAFQFIQLTQNTNYMIEEVQLDAVRGYRVRLNGDVWVILGRESSPDLPLIRLKRFILAFGSTHLKLSDVAYVDMRYDNGFAVGERTPEAETETDAGAGAATTAAP</sequence>
<dbReference type="GO" id="GO:0090529">
    <property type="term" value="P:cell septum assembly"/>
    <property type="evidence" value="ECO:0007669"/>
    <property type="project" value="InterPro"/>
</dbReference>
<comment type="caution">
    <text evidence="11">The sequence shown here is derived from an EMBL/GenBank/DDBJ whole genome shotgun (WGS) entry which is preliminary data.</text>
</comment>
<evidence type="ECO:0000256" key="6">
    <source>
        <dbReference type="ARBA" id="ARBA00022989"/>
    </source>
</evidence>
<dbReference type="Pfam" id="PF08478">
    <property type="entry name" value="POTRA_1"/>
    <property type="match status" value="1"/>
</dbReference>
<keyword evidence="3" id="KW-0997">Cell inner membrane</keyword>
<dbReference type="InterPro" id="IPR034746">
    <property type="entry name" value="POTRA"/>
</dbReference>
<accession>A0A9D1WBF6</accession>
<dbReference type="Gene3D" id="3.40.50.11690">
    <property type="entry name" value="Cell division protein FtsQ/DivIB"/>
    <property type="match status" value="1"/>
</dbReference>
<feature type="compositionally biased region" description="Low complexity" evidence="9">
    <location>
        <begin position="242"/>
        <end position="253"/>
    </location>
</feature>
<proteinExistence type="predicted"/>
<dbReference type="Pfam" id="PF03799">
    <property type="entry name" value="FtsQ_DivIB_C"/>
    <property type="match status" value="1"/>
</dbReference>
<protein>
    <submittedName>
        <fullName evidence="11">FtsQ-type POTRA domain-containing protein</fullName>
    </submittedName>
</protein>
<evidence type="ECO:0000256" key="1">
    <source>
        <dbReference type="ARBA" id="ARBA00004370"/>
    </source>
</evidence>
<evidence type="ECO:0000313" key="12">
    <source>
        <dbReference type="Proteomes" id="UP000886829"/>
    </source>
</evidence>
<dbReference type="InterPro" id="IPR026579">
    <property type="entry name" value="FtsQ"/>
</dbReference>
<gene>
    <name evidence="11" type="ORF">H9850_00820</name>
</gene>
<evidence type="ECO:0000313" key="11">
    <source>
        <dbReference type="EMBL" id="HIX55998.1"/>
    </source>
</evidence>
<evidence type="ECO:0000256" key="2">
    <source>
        <dbReference type="ARBA" id="ARBA00022475"/>
    </source>
</evidence>
<dbReference type="EMBL" id="DXEV01000019">
    <property type="protein sequence ID" value="HIX55998.1"/>
    <property type="molecule type" value="Genomic_DNA"/>
</dbReference>
<evidence type="ECO:0000256" key="7">
    <source>
        <dbReference type="ARBA" id="ARBA00023136"/>
    </source>
</evidence>
<evidence type="ECO:0000256" key="3">
    <source>
        <dbReference type="ARBA" id="ARBA00022519"/>
    </source>
</evidence>
<evidence type="ECO:0000256" key="8">
    <source>
        <dbReference type="ARBA" id="ARBA00023306"/>
    </source>
</evidence>
<dbReference type="Gene3D" id="3.10.20.310">
    <property type="entry name" value="membrane protein fhac"/>
    <property type="match status" value="1"/>
</dbReference>
<keyword evidence="6" id="KW-1133">Transmembrane helix</keyword>
<dbReference type="Proteomes" id="UP000886829">
    <property type="component" value="Unassembled WGS sequence"/>
</dbReference>
<feature type="domain" description="POTRA" evidence="10">
    <location>
        <begin position="31"/>
        <end position="101"/>
    </location>
</feature>
<keyword evidence="8" id="KW-0131">Cell cycle</keyword>
<evidence type="ECO:0000256" key="4">
    <source>
        <dbReference type="ARBA" id="ARBA00022618"/>
    </source>
</evidence>
<comment type="subcellular location">
    <subcellularLocation>
        <location evidence="1">Membrane</location>
    </subcellularLocation>
</comment>
<keyword evidence="5" id="KW-0812">Transmembrane</keyword>